<feature type="non-terminal residue" evidence="1">
    <location>
        <position position="1"/>
    </location>
</feature>
<dbReference type="EMBL" id="BARU01024488">
    <property type="protein sequence ID" value="GAH49874.1"/>
    <property type="molecule type" value="Genomic_DNA"/>
</dbReference>
<sequence>GRTITREELYVIPAEASTIPAKATIALAIRTAYYPVDFGSVVIEIEDISPAEHTFTSLESLEIDNVLGKIYYDLTEATSASSQVDYETYTAIEDAKLEVTKVDTSFVTWRRYSDKYGHIPIAQTVEDETYDFVLSAGLYISVIRAAQSCLLTTKHEFIELTPVA</sequence>
<accession>X1H7Q0</accession>
<name>X1H7Q0_9ZZZZ</name>
<dbReference type="AlphaFoldDB" id="X1H7Q0"/>
<evidence type="ECO:0000313" key="1">
    <source>
        <dbReference type="EMBL" id="GAH49874.1"/>
    </source>
</evidence>
<reference evidence="1" key="1">
    <citation type="journal article" date="2014" name="Front. Microbiol.">
        <title>High frequency of phylogenetically diverse reductive dehalogenase-homologous genes in deep subseafloor sedimentary metagenomes.</title>
        <authorList>
            <person name="Kawai M."/>
            <person name="Futagami T."/>
            <person name="Toyoda A."/>
            <person name="Takaki Y."/>
            <person name="Nishi S."/>
            <person name="Hori S."/>
            <person name="Arai W."/>
            <person name="Tsubouchi T."/>
            <person name="Morono Y."/>
            <person name="Uchiyama I."/>
            <person name="Ito T."/>
            <person name="Fujiyama A."/>
            <person name="Inagaki F."/>
            <person name="Takami H."/>
        </authorList>
    </citation>
    <scope>NUCLEOTIDE SEQUENCE</scope>
    <source>
        <strain evidence="1">Expedition CK06-06</strain>
    </source>
</reference>
<gene>
    <name evidence="1" type="ORF">S03H2_39586</name>
</gene>
<proteinExistence type="predicted"/>
<protein>
    <submittedName>
        <fullName evidence="1">Uncharacterized protein</fullName>
    </submittedName>
</protein>
<organism evidence="1">
    <name type="scientific">marine sediment metagenome</name>
    <dbReference type="NCBI Taxonomy" id="412755"/>
    <lineage>
        <taxon>unclassified sequences</taxon>
        <taxon>metagenomes</taxon>
        <taxon>ecological metagenomes</taxon>
    </lineage>
</organism>
<comment type="caution">
    <text evidence="1">The sequence shown here is derived from an EMBL/GenBank/DDBJ whole genome shotgun (WGS) entry which is preliminary data.</text>
</comment>